<evidence type="ECO:0000313" key="2">
    <source>
        <dbReference type="EMBL" id="SBT45037.1"/>
    </source>
</evidence>
<reference evidence="4" key="1">
    <citation type="submission" date="2016-05" db="EMBL/GenBank/DDBJ databases">
        <authorList>
            <person name="Naeem R."/>
        </authorList>
    </citation>
    <scope>NUCLEOTIDE SEQUENCE [LARGE SCALE GENOMIC DNA]</scope>
</reference>
<dbReference type="Proteomes" id="UP000078555">
    <property type="component" value="Unassembled WGS sequence"/>
</dbReference>
<keyword evidence="4" id="KW-1185">Reference proteome</keyword>
<sequence length="75" mass="8563">MVFRMKENSYLDTHVPLDRRGSSPVGLCNLCRKKQNKLPGKASIMRYANELHTCNQLQNSKAHEGSYAPTNFPLR</sequence>
<accession>A0A1A8ZMC4</accession>
<proteinExistence type="predicted"/>
<dbReference type="AlphaFoldDB" id="A0A1A8ZMC4"/>
<dbReference type="EMBL" id="FLRE01000176">
    <property type="protein sequence ID" value="SBT45037.1"/>
    <property type="molecule type" value="Genomic_DNA"/>
</dbReference>
<evidence type="ECO:0000313" key="4">
    <source>
        <dbReference type="Proteomes" id="UP000078555"/>
    </source>
</evidence>
<evidence type="ECO:0000313" key="1">
    <source>
        <dbReference type="EMBL" id="SBT44507.1"/>
    </source>
</evidence>
<protein>
    <submittedName>
        <fullName evidence="2">Uncharacterized protein</fullName>
    </submittedName>
</protein>
<organism evidence="2 3">
    <name type="scientific">Plasmodium ovale wallikeri</name>
    <dbReference type="NCBI Taxonomy" id="864142"/>
    <lineage>
        <taxon>Eukaryota</taxon>
        <taxon>Sar</taxon>
        <taxon>Alveolata</taxon>
        <taxon>Apicomplexa</taxon>
        <taxon>Aconoidasida</taxon>
        <taxon>Haemosporida</taxon>
        <taxon>Plasmodiidae</taxon>
        <taxon>Plasmodium</taxon>
        <taxon>Plasmodium (Plasmodium)</taxon>
    </lineage>
</organism>
<reference evidence="2" key="3">
    <citation type="submission" date="2016-05" db="EMBL/GenBank/DDBJ databases">
        <authorList>
            <person name="Lavstsen T."/>
            <person name="Jespersen J.S."/>
        </authorList>
    </citation>
    <scope>NUCLEOTIDE SEQUENCE [LARGE SCALE GENOMIC DNA]</scope>
</reference>
<gene>
    <name evidence="1" type="ORF">POVWA1_050070</name>
    <name evidence="2" type="ORF">POVWA2_049090</name>
</gene>
<dbReference type="EMBL" id="FLRD01000134">
    <property type="protein sequence ID" value="SBT44507.1"/>
    <property type="molecule type" value="Genomic_DNA"/>
</dbReference>
<name>A0A1A8ZMC4_PLAOA</name>
<dbReference type="Proteomes" id="UP000078550">
    <property type="component" value="Unassembled WGS sequence"/>
</dbReference>
<reference evidence="3" key="2">
    <citation type="submission" date="2016-05" db="EMBL/GenBank/DDBJ databases">
        <authorList>
            <person name="Naeem Raeece"/>
        </authorList>
    </citation>
    <scope>NUCLEOTIDE SEQUENCE [LARGE SCALE GENOMIC DNA]</scope>
</reference>
<evidence type="ECO:0000313" key="3">
    <source>
        <dbReference type="Proteomes" id="UP000078550"/>
    </source>
</evidence>